<evidence type="ECO:0000313" key="9">
    <source>
        <dbReference type="Proteomes" id="UP000297972"/>
    </source>
</evidence>
<evidence type="ECO:0000256" key="3">
    <source>
        <dbReference type="ARBA" id="ARBA00022692"/>
    </source>
</evidence>
<comment type="caution">
    <text evidence="8">The sequence shown here is derived from an EMBL/GenBank/DDBJ whole genome shotgun (WGS) entry which is preliminary data.</text>
</comment>
<accession>A0A4Z1CQN2</accession>
<feature type="transmembrane region" description="Helical" evidence="6">
    <location>
        <begin position="155"/>
        <end position="174"/>
    </location>
</feature>
<feature type="transmembrane region" description="Helical" evidence="6">
    <location>
        <begin position="42"/>
        <end position="64"/>
    </location>
</feature>
<evidence type="ECO:0000259" key="7">
    <source>
        <dbReference type="Pfam" id="PF00892"/>
    </source>
</evidence>
<dbReference type="InterPro" id="IPR037185">
    <property type="entry name" value="EmrE-like"/>
</dbReference>
<dbReference type="PANTHER" id="PTHR22911:SF6">
    <property type="entry name" value="SOLUTE CARRIER FAMILY 35 MEMBER G1"/>
    <property type="match status" value="1"/>
</dbReference>
<evidence type="ECO:0000313" key="8">
    <source>
        <dbReference type="EMBL" id="TGN67457.1"/>
    </source>
</evidence>
<feature type="transmembrane region" description="Helical" evidence="6">
    <location>
        <begin position="186"/>
        <end position="206"/>
    </location>
</feature>
<dbReference type="OrthoDB" id="9812899at2"/>
<comment type="similarity">
    <text evidence="2">Belongs to the drug/metabolite transporter (DMT) superfamily. 10 TMS drug/metabolite exporter (DME) (TC 2.A.7.3) family.</text>
</comment>
<dbReference type="InterPro" id="IPR000620">
    <property type="entry name" value="EamA_dom"/>
</dbReference>
<evidence type="ECO:0000256" key="6">
    <source>
        <dbReference type="SAM" id="Phobius"/>
    </source>
</evidence>
<dbReference type="SUPFAM" id="SSF103481">
    <property type="entry name" value="Multidrug resistance efflux transporter EmrE"/>
    <property type="match status" value="2"/>
</dbReference>
<evidence type="ECO:0000256" key="2">
    <source>
        <dbReference type="ARBA" id="ARBA00009853"/>
    </source>
</evidence>
<protein>
    <submittedName>
        <fullName evidence="8">DMT family transporter</fullName>
    </submittedName>
</protein>
<proteinExistence type="inferred from homology"/>
<reference evidence="8 9" key="1">
    <citation type="submission" date="2019-03" db="EMBL/GenBank/DDBJ databases">
        <authorList>
            <person name="Li J."/>
        </authorList>
    </citation>
    <scope>NUCLEOTIDE SEQUENCE [LARGE SCALE GENOMIC DNA]</scope>
    <source>
        <strain evidence="8 9">3058</strain>
    </source>
</reference>
<keyword evidence="4 6" id="KW-1133">Transmembrane helix</keyword>
<organism evidence="8 9">
    <name type="scientific">Paracoccus liaowanqingii</name>
    <dbReference type="NCBI Taxonomy" id="2560053"/>
    <lineage>
        <taxon>Bacteria</taxon>
        <taxon>Pseudomonadati</taxon>
        <taxon>Pseudomonadota</taxon>
        <taxon>Alphaproteobacteria</taxon>
        <taxon>Rhodobacterales</taxon>
        <taxon>Paracoccaceae</taxon>
        <taxon>Paracoccus</taxon>
    </lineage>
</organism>
<dbReference type="Pfam" id="PF00892">
    <property type="entry name" value="EamA"/>
    <property type="match status" value="1"/>
</dbReference>
<feature type="transmembrane region" description="Helical" evidence="6">
    <location>
        <begin position="268"/>
        <end position="288"/>
    </location>
</feature>
<keyword evidence="3 6" id="KW-0812">Transmembrane</keyword>
<gene>
    <name evidence="8" type="ORF">E4L95_04735</name>
</gene>
<feature type="domain" description="EamA" evidence="7">
    <location>
        <begin position="19"/>
        <end position="146"/>
    </location>
</feature>
<keyword evidence="9" id="KW-1185">Reference proteome</keyword>
<name>A0A4Z1CQN2_9RHOB</name>
<dbReference type="GO" id="GO:0016020">
    <property type="term" value="C:membrane"/>
    <property type="evidence" value="ECO:0007669"/>
    <property type="project" value="UniProtKB-SubCell"/>
</dbReference>
<comment type="subcellular location">
    <subcellularLocation>
        <location evidence="1">Membrane</location>
        <topology evidence="1">Multi-pass membrane protein</topology>
    </subcellularLocation>
</comment>
<feature type="transmembrane region" description="Helical" evidence="6">
    <location>
        <begin position="105"/>
        <end position="123"/>
    </location>
</feature>
<dbReference type="AlphaFoldDB" id="A0A4Z1CQN2"/>
<sequence>MPVPVPVKTDGRAVPIAAALMGVAAVLNGADAVIVRLLAGEVHPLIIGFTRAAFGLAVVLPWILTRVDLAASPYRWLHLVRAGLKLASLVAFFVAFAHAPLSDVVAINFTMPIFLTLGAWAVLGERMTLPKLLAVVAGFAGMLIVIRPGEGGMNPALSFALAGAVLTAVIQLMLRRMALRDTTDRLVAWNLLTMAPLGLLAALFVWQTPTPAQFGLLALQGALGALNMTLLTRAFALAEASFLAPLDFLRLPVVAAMAFVFFGEVAGVSTWIGAAVIFGATLIAAGGARYGRHRMPPDGS</sequence>
<evidence type="ECO:0000256" key="1">
    <source>
        <dbReference type="ARBA" id="ARBA00004141"/>
    </source>
</evidence>
<feature type="transmembrane region" description="Helical" evidence="6">
    <location>
        <begin position="76"/>
        <end position="99"/>
    </location>
</feature>
<keyword evidence="5 6" id="KW-0472">Membrane</keyword>
<dbReference type="Proteomes" id="UP000297972">
    <property type="component" value="Unassembled WGS sequence"/>
</dbReference>
<evidence type="ECO:0000256" key="4">
    <source>
        <dbReference type="ARBA" id="ARBA00022989"/>
    </source>
</evidence>
<dbReference type="EMBL" id="SRPG01000029">
    <property type="protein sequence ID" value="TGN67457.1"/>
    <property type="molecule type" value="Genomic_DNA"/>
</dbReference>
<feature type="transmembrane region" description="Helical" evidence="6">
    <location>
        <begin position="132"/>
        <end position="149"/>
    </location>
</feature>
<dbReference type="PANTHER" id="PTHR22911">
    <property type="entry name" value="ACYL-MALONYL CONDENSING ENZYME-RELATED"/>
    <property type="match status" value="1"/>
</dbReference>
<evidence type="ECO:0000256" key="5">
    <source>
        <dbReference type="ARBA" id="ARBA00023136"/>
    </source>
</evidence>